<dbReference type="AlphaFoldDB" id="A0AAQ6AI28"/>
<evidence type="ECO:0000313" key="2">
    <source>
        <dbReference type="Proteomes" id="UP001501940"/>
    </source>
</evidence>
<sequence length="169" mass="19525">MNQKYSLDIVNMVNDDSLLRYLSPMHGWLGHTKNIRKAYLKVCYGFRGREMLGIVPQMFLRSETLHTHMEHIKLSCRSGRRTEKNFTAGRNKNINQTELYFLFIPISFVVSAGKKFKGSNSRSGIQLSHRSQRDSTQLVKNAIYTLNLIYAVKCILYKNIKALYSKVGN</sequence>
<reference evidence="1 2" key="1">
    <citation type="submission" date="2022-01" db="EMBL/GenBank/DDBJ databases">
        <title>A chromosome-scale genome assembly of the false clownfish, Amphiprion ocellaris.</title>
        <authorList>
            <person name="Ryu T."/>
        </authorList>
    </citation>
    <scope>NUCLEOTIDE SEQUENCE [LARGE SCALE GENOMIC DNA]</scope>
</reference>
<dbReference type="Proteomes" id="UP001501940">
    <property type="component" value="Chromosome 5"/>
</dbReference>
<proteinExistence type="predicted"/>
<accession>A0AAQ6AI28</accession>
<protein>
    <submittedName>
        <fullName evidence="1">Uncharacterized protein</fullName>
    </submittedName>
</protein>
<organism evidence="1 2">
    <name type="scientific">Amphiprion ocellaris</name>
    <name type="common">Clown anemonefish</name>
    <dbReference type="NCBI Taxonomy" id="80972"/>
    <lineage>
        <taxon>Eukaryota</taxon>
        <taxon>Metazoa</taxon>
        <taxon>Chordata</taxon>
        <taxon>Craniata</taxon>
        <taxon>Vertebrata</taxon>
        <taxon>Euteleostomi</taxon>
        <taxon>Actinopterygii</taxon>
        <taxon>Neopterygii</taxon>
        <taxon>Teleostei</taxon>
        <taxon>Neoteleostei</taxon>
        <taxon>Acanthomorphata</taxon>
        <taxon>Ovalentaria</taxon>
        <taxon>Pomacentridae</taxon>
        <taxon>Amphiprion</taxon>
    </lineage>
</organism>
<name>A0AAQ6AI28_AMPOC</name>
<reference evidence="1" key="2">
    <citation type="submission" date="2025-08" db="UniProtKB">
        <authorList>
            <consortium name="Ensembl"/>
        </authorList>
    </citation>
    <scope>IDENTIFICATION</scope>
</reference>
<evidence type="ECO:0000313" key="1">
    <source>
        <dbReference type="Ensembl" id="ENSAOCP00000075710.1"/>
    </source>
</evidence>
<dbReference type="Ensembl" id="ENSAOCT00000069305.1">
    <property type="protein sequence ID" value="ENSAOCP00000075710.1"/>
    <property type="gene ID" value="ENSAOCG00000027915.1"/>
</dbReference>
<reference evidence="1" key="3">
    <citation type="submission" date="2025-09" db="UniProtKB">
        <authorList>
            <consortium name="Ensembl"/>
        </authorList>
    </citation>
    <scope>IDENTIFICATION</scope>
</reference>
<keyword evidence="2" id="KW-1185">Reference proteome</keyword>